<proteinExistence type="predicted"/>
<protein>
    <submittedName>
        <fullName evidence="1">Uncharacterized protein</fullName>
    </submittedName>
</protein>
<organism evidence="1 2">
    <name type="scientific">Methylobacter tundripaludum</name>
    <dbReference type="NCBI Taxonomy" id="173365"/>
    <lineage>
        <taxon>Bacteria</taxon>
        <taxon>Pseudomonadati</taxon>
        <taxon>Pseudomonadota</taxon>
        <taxon>Gammaproteobacteria</taxon>
        <taxon>Methylococcales</taxon>
        <taxon>Methylococcaceae</taxon>
        <taxon>Methylobacter</taxon>
    </lineage>
</organism>
<evidence type="ECO:0000313" key="1">
    <source>
        <dbReference type="EMBL" id="PPK77044.1"/>
    </source>
</evidence>
<evidence type="ECO:0000313" key="2">
    <source>
        <dbReference type="Proteomes" id="UP000240010"/>
    </source>
</evidence>
<comment type="caution">
    <text evidence="1">The sequence shown here is derived from an EMBL/GenBank/DDBJ whole genome shotgun (WGS) entry which is preliminary data.</text>
</comment>
<dbReference type="Proteomes" id="UP000240010">
    <property type="component" value="Unassembled WGS sequence"/>
</dbReference>
<name>A0A2S6HHT8_9GAMM</name>
<dbReference type="EMBL" id="PTIZ01000002">
    <property type="protein sequence ID" value="PPK77044.1"/>
    <property type="molecule type" value="Genomic_DNA"/>
</dbReference>
<reference evidence="1 2" key="1">
    <citation type="submission" date="2018-02" db="EMBL/GenBank/DDBJ databases">
        <title>Subsurface microbial communities from deep shales in Ohio and West Virginia, USA.</title>
        <authorList>
            <person name="Wrighton K."/>
        </authorList>
    </citation>
    <scope>NUCLEOTIDE SEQUENCE [LARGE SCALE GENOMIC DNA]</scope>
    <source>
        <strain evidence="1 2">OWC-DMM</strain>
    </source>
</reference>
<dbReference type="AlphaFoldDB" id="A0A2S6HHT8"/>
<sequence length="56" mass="6581">MGTGASLDVYRLLRTVIVRLTEALDYLRTILAHKFFIFRDYLRESTKAGMRHVVCY</sequence>
<gene>
    <name evidence="1" type="ORF">B0F87_102150</name>
</gene>
<accession>A0A2S6HHT8</accession>